<evidence type="ECO:0000256" key="3">
    <source>
        <dbReference type="ARBA" id="ARBA00023002"/>
    </source>
</evidence>
<gene>
    <name evidence="7" type="ORF">BG006_003025</name>
</gene>
<dbReference type="SUPFAM" id="SSF48264">
    <property type="entry name" value="Cytochrome P450"/>
    <property type="match status" value="1"/>
</dbReference>
<dbReference type="GO" id="GO:0005506">
    <property type="term" value="F:iron ion binding"/>
    <property type="evidence" value="ECO:0007669"/>
    <property type="project" value="InterPro"/>
</dbReference>
<sequence>MTTLSKLASSSSILQLLVQILSNRKNISKALGVYILYILIKYKRSVLGVRPRDEIPGPPGYPLIGNALDVIKTPLDKVLQRQVYLHETYGNTYTMSVPFVGRIINVRSPADVEHVLKHNFWAYEKGSRFKTGLMPIVGEGIFSADGQHWKWQRKLASLIFNVRAFRDYTSHVFVSEADLVLSYLGSKADTHEPVDLLSLFYKFTLDSFGHIAYGTSFDCLKNPEVETPFAAAFDRLNHNVSGRFMSPIWQVKDWYTGNDKRVAADSQFLKKFALDLIHTRRTEGWHGKHKDLLQLFMETTTDADEHLTDDMLVDSIMNFVIAGRDTTAQALSWAFYLMHRSKASPEIVENLHSETERVLQGDKPTYESTKQQKYAEACFYEALRLYPSVPKNIKTCVEDNVLPSGTPVYKGEVVGWSSWAMGRDEQIWGPDAKDYNPERWLTGEKPSSAKFVAFHLGPRTCLGQQFATIEAITLMSMMVSSFTFELVDPDTEPEYMASLTLPMAKGLPVYVKRRNTSARAL</sequence>
<dbReference type="PRINTS" id="PR00385">
    <property type="entry name" value="P450"/>
</dbReference>
<dbReference type="GO" id="GO:0006629">
    <property type="term" value="P:lipid metabolic process"/>
    <property type="evidence" value="ECO:0007669"/>
    <property type="project" value="UniProtKB-ARBA"/>
</dbReference>
<evidence type="ECO:0000313" key="7">
    <source>
        <dbReference type="EMBL" id="KAF9333872.1"/>
    </source>
</evidence>
<dbReference type="GO" id="GO:0004497">
    <property type="term" value="F:monooxygenase activity"/>
    <property type="evidence" value="ECO:0007669"/>
    <property type="project" value="UniProtKB-KW"/>
</dbReference>
<comment type="cofactor">
    <cofactor evidence="5">
        <name>heme</name>
        <dbReference type="ChEBI" id="CHEBI:30413"/>
    </cofactor>
</comment>
<reference evidence="7" key="1">
    <citation type="journal article" date="2020" name="Fungal Divers.">
        <title>Resolving the Mortierellaceae phylogeny through synthesis of multi-gene phylogenetics and phylogenomics.</title>
        <authorList>
            <person name="Vandepol N."/>
            <person name="Liber J."/>
            <person name="Desiro A."/>
            <person name="Na H."/>
            <person name="Kennedy M."/>
            <person name="Barry K."/>
            <person name="Grigoriev I.V."/>
            <person name="Miller A.N."/>
            <person name="O'Donnell K."/>
            <person name="Stajich J.E."/>
            <person name="Bonito G."/>
        </authorList>
    </citation>
    <scope>NUCLEOTIDE SEQUENCE</scope>
    <source>
        <strain evidence="7">NVP1</strain>
    </source>
</reference>
<accession>A0A9P5VNP5</accession>
<evidence type="ECO:0000256" key="6">
    <source>
        <dbReference type="RuleBase" id="RU000461"/>
    </source>
</evidence>
<evidence type="ECO:0008006" key="9">
    <source>
        <dbReference type="Google" id="ProtNLM"/>
    </source>
</evidence>
<dbReference type="EMBL" id="JAAAUY010000178">
    <property type="protein sequence ID" value="KAF9333872.1"/>
    <property type="molecule type" value="Genomic_DNA"/>
</dbReference>
<keyword evidence="5 6" id="KW-0349">Heme</keyword>
<dbReference type="GO" id="GO:0020037">
    <property type="term" value="F:heme binding"/>
    <property type="evidence" value="ECO:0007669"/>
    <property type="project" value="InterPro"/>
</dbReference>
<dbReference type="InterPro" id="IPR002401">
    <property type="entry name" value="Cyt_P450_E_grp-I"/>
</dbReference>
<dbReference type="PANTHER" id="PTHR24296">
    <property type="entry name" value="CYTOCHROME P450"/>
    <property type="match status" value="1"/>
</dbReference>
<keyword evidence="3 6" id="KW-0560">Oxidoreductase</keyword>
<keyword evidence="2 5" id="KW-0479">Metal-binding</keyword>
<dbReference type="Proteomes" id="UP000696485">
    <property type="component" value="Unassembled WGS sequence"/>
</dbReference>
<dbReference type="PRINTS" id="PR00463">
    <property type="entry name" value="EP450I"/>
</dbReference>
<keyword evidence="4 5" id="KW-0408">Iron</keyword>
<feature type="binding site" description="axial binding residue" evidence="5">
    <location>
        <position position="461"/>
    </location>
    <ligand>
        <name>heme</name>
        <dbReference type="ChEBI" id="CHEBI:30413"/>
    </ligand>
    <ligandPart>
        <name>Fe</name>
        <dbReference type="ChEBI" id="CHEBI:18248"/>
    </ligandPart>
</feature>
<comment type="similarity">
    <text evidence="1 6">Belongs to the cytochrome P450 family.</text>
</comment>
<dbReference type="InterPro" id="IPR036396">
    <property type="entry name" value="Cyt_P450_sf"/>
</dbReference>
<protein>
    <recommendedName>
        <fullName evidence="9">Cytochrome P450</fullName>
    </recommendedName>
</protein>
<dbReference type="InterPro" id="IPR017972">
    <property type="entry name" value="Cyt_P450_CS"/>
</dbReference>
<dbReference type="InterPro" id="IPR001128">
    <property type="entry name" value="Cyt_P450"/>
</dbReference>
<evidence type="ECO:0000256" key="4">
    <source>
        <dbReference type="ARBA" id="ARBA00023004"/>
    </source>
</evidence>
<dbReference type="GO" id="GO:0016705">
    <property type="term" value="F:oxidoreductase activity, acting on paired donors, with incorporation or reduction of molecular oxygen"/>
    <property type="evidence" value="ECO:0007669"/>
    <property type="project" value="InterPro"/>
</dbReference>
<evidence type="ECO:0000256" key="2">
    <source>
        <dbReference type="ARBA" id="ARBA00022723"/>
    </source>
</evidence>
<dbReference type="Gene3D" id="1.10.630.10">
    <property type="entry name" value="Cytochrome P450"/>
    <property type="match status" value="1"/>
</dbReference>
<evidence type="ECO:0000256" key="1">
    <source>
        <dbReference type="ARBA" id="ARBA00010617"/>
    </source>
</evidence>
<proteinExistence type="inferred from homology"/>
<keyword evidence="8" id="KW-1185">Reference proteome</keyword>
<comment type="caution">
    <text evidence="7">The sequence shown here is derived from an EMBL/GenBank/DDBJ whole genome shotgun (WGS) entry which is preliminary data.</text>
</comment>
<dbReference type="PROSITE" id="PS00086">
    <property type="entry name" value="CYTOCHROME_P450"/>
    <property type="match status" value="1"/>
</dbReference>
<name>A0A9P5VNP5_9FUNG</name>
<evidence type="ECO:0000313" key="8">
    <source>
        <dbReference type="Proteomes" id="UP000696485"/>
    </source>
</evidence>
<evidence type="ECO:0000256" key="5">
    <source>
        <dbReference type="PIRSR" id="PIRSR602401-1"/>
    </source>
</evidence>
<dbReference type="AlphaFoldDB" id="A0A9P5VNP5"/>
<keyword evidence="6" id="KW-0503">Monooxygenase</keyword>
<dbReference type="Pfam" id="PF00067">
    <property type="entry name" value="p450"/>
    <property type="match status" value="1"/>
</dbReference>
<organism evidence="7 8">
    <name type="scientific">Podila minutissima</name>
    <dbReference type="NCBI Taxonomy" id="64525"/>
    <lineage>
        <taxon>Eukaryota</taxon>
        <taxon>Fungi</taxon>
        <taxon>Fungi incertae sedis</taxon>
        <taxon>Mucoromycota</taxon>
        <taxon>Mortierellomycotina</taxon>
        <taxon>Mortierellomycetes</taxon>
        <taxon>Mortierellales</taxon>
        <taxon>Mortierellaceae</taxon>
        <taxon>Podila</taxon>
    </lineage>
</organism>